<dbReference type="RefSeq" id="WP_188816618.1">
    <property type="nucleotide sequence ID" value="NZ_BMOF01000003.1"/>
</dbReference>
<gene>
    <name evidence="1" type="primary">yheD</name>
    <name evidence="1" type="ORF">GCM10007043_03170</name>
</gene>
<reference evidence="1" key="2">
    <citation type="submission" date="2020-09" db="EMBL/GenBank/DDBJ databases">
        <authorList>
            <person name="Sun Q."/>
            <person name="Ohkuma M."/>
        </authorList>
    </citation>
    <scope>NUCLEOTIDE SEQUENCE</scope>
    <source>
        <strain evidence="1">JCM 14719</strain>
    </source>
</reference>
<dbReference type="EMBL" id="BMOF01000003">
    <property type="protein sequence ID" value="GGJ92846.1"/>
    <property type="molecule type" value="Genomic_DNA"/>
</dbReference>
<dbReference type="InterPro" id="IPR026838">
    <property type="entry name" value="YheC/D"/>
</dbReference>
<protein>
    <recommendedName>
        <fullName evidence="3">ATP-grasp domain-containing protein</fullName>
    </recommendedName>
</protein>
<evidence type="ECO:0000313" key="1">
    <source>
        <dbReference type="EMBL" id="GGJ92846.1"/>
    </source>
</evidence>
<accession>A0A8J3BAE4</accession>
<keyword evidence="2" id="KW-1185">Reference proteome</keyword>
<organism evidence="1 2">
    <name type="scientific">Calditerricola satsumensis</name>
    <dbReference type="NCBI Taxonomy" id="373054"/>
    <lineage>
        <taxon>Bacteria</taxon>
        <taxon>Bacillati</taxon>
        <taxon>Bacillota</taxon>
        <taxon>Bacilli</taxon>
        <taxon>Bacillales</taxon>
        <taxon>Bacillaceae</taxon>
        <taxon>Calditerricola</taxon>
    </lineage>
</organism>
<evidence type="ECO:0008006" key="3">
    <source>
        <dbReference type="Google" id="ProtNLM"/>
    </source>
</evidence>
<name>A0A8J3BAE4_9BACI</name>
<evidence type="ECO:0000313" key="2">
    <source>
        <dbReference type="Proteomes" id="UP000637720"/>
    </source>
</evidence>
<dbReference type="AlphaFoldDB" id="A0A8J3BAE4"/>
<comment type="caution">
    <text evidence="1">The sequence shown here is derived from an EMBL/GenBank/DDBJ whole genome shotgun (WGS) entry which is preliminary data.</text>
</comment>
<dbReference type="SUPFAM" id="SSF56059">
    <property type="entry name" value="Glutathione synthetase ATP-binding domain-like"/>
    <property type="match status" value="1"/>
</dbReference>
<proteinExistence type="predicted"/>
<dbReference type="Pfam" id="PF14398">
    <property type="entry name" value="ATPgrasp_YheCD"/>
    <property type="match status" value="1"/>
</dbReference>
<reference evidence="1" key="1">
    <citation type="journal article" date="2014" name="Int. J. Syst. Evol. Microbiol.">
        <title>Complete genome sequence of Corynebacterium casei LMG S-19264T (=DSM 44701T), isolated from a smear-ripened cheese.</title>
        <authorList>
            <consortium name="US DOE Joint Genome Institute (JGI-PGF)"/>
            <person name="Walter F."/>
            <person name="Albersmeier A."/>
            <person name="Kalinowski J."/>
            <person name="Ruckert C."/>
        </authorList>
    </citation>
    <scope>NUCLEOTIDE SEQUENCE</scope>
    <source>
        <strain evidence="1">JCM 14719</strain>
    </source>
</reference>
<sequence length="450" mass="50164">MTTIRVTLQRHSIGKPVLYLSSPVLRSLSLAPGQTLSVRLGQRSALVTVLRHRASASVAVVGAPVWNELLIPHGGPVHLRASGNTLSLGPVVGILTTGRTRWPQQPFGLRSAFFRHLLAVAPEMGCFYYVFTPLDIDWENRRVRASSWRGGQWHTGWAPLPDVVYDRVPNRTAEALKTVQQAKHGLHALAIPIFNPGFFHKWEVHQRLLRFADIRPLLPETVFMPTAEDIARLLRAHSSVYLKPAGGSLGLGIYQFLRHPRMGLLVRFRRGEKNVLYRFSSVAEALRRLGLIPRLPRYIAQQGINLITYQGRPVDFRVHAHKTRTDQWMVVAIGAKMAGPGCITTHLRTGGTLMEAQTALRATFGEQAKHILTRIEQAALRLARALETSFAAPVGELGFDLGVDRAGGVWMFEANAKPGRSVFHHPSMREADRLSRKAILDYALFLARFA</sequence>
<dbReference type="Proteomes" id="UP000637720">
    <property type="component" value="Unassembled WGS sequence"/>
</dbReference>